<dbReference type="SMART" id="SM00353">
    <property type="entry name" value="HLH"/>
    <property type="match status" value="1"/>
</dbReference>
<evidence type="ECO:0000313" key="5">
    <source>
        <dbReference type="EMBL" id="KAF9537080.1"/>
    </source>
</evidence>
<keyword evidence="2" id="KW-0539">Nucleus</keyword>
<feature type="domain" description="BHLH" evidence="4">
    <location>
        <begin position="916"/>
        <end position="967"/>
    </location>
</feature>
<feature type="region of interest" description="Disordered" evidence="3">
    <location>
        <begin position="1074"/>
        <end position="1224"/>
    </location>
</feature>
<feature type="compositionally biased region" description="Polar residues" evidence="3">
    <location>
        <begin position="716"/>
        <end position="736"/>
    </location>
</feature>
<dbReference type="InterPro" id="IPR011598">
    <property type="entry name" value="bHLH_dom"/>
</dbReference>
<comment type="caution">
    <text evidence="5">The sequence shown here is derived from an EMBL/GenBank/DDBJ whole genome shotgun (WGS) entry which is preliminary data.</text>
</comment>
<feature type="region of interest" description="Disordered" evidence="3">
    <location>
        <begin position="45"/>
        <end position="165"/>
    </location>
</feature>
<feature type="compositionally biased region" description="Low complexity" evidence="3">
    <location>
        <begin position="703"/>
        <end position="715"/>
    </location>
</feature>
<name>A0A9P6EX89_9FUNG</name>
<dbReference type="Pfam" id="PF00010">
    <property type="entry name" value="HLH"/>
    <property type="match status" value="1"/>
</dbReference>
<evidence type="ECO:0000256" key="2">
    <source>
        <dbReference type="ARBA" id="ARBA00023242"/>
    </source>
</evidence>
<dbReference type="GO" id="GO:0045944">
    <property type="term" value="P:positive regulation of transcription by RNA polymerase II"/>
    <property type="evidence" value="ECO:0007669"/>
    <property type="project" value="TreeGrafter"/>
</dbReference>
<sequence length="1224" mass="130499">MTNNFDNTSFYLDQAGLELSLSDFAFDATQASQVQQHLQQQQQQQQLLHQQHQHQQRQQKQQHQQEQQKLQNLLLRDDPSQNLHSSENQSSNNNKQQHDTSNPVVTTSSGPYDFRPAAMTMEMMNPTGTGSASTTPVFQTHPDKVNNTSNNANNGTRSAASLQQLQQQHQQQQLLLQQQQQRQQQQLRQQQQHQLQQLPQTQAQLQAQAQAQTHAQQAHHQHKDGGAAVRQNLLKPTGSDYYAAAAADYSQYQYMSPMGIQPDNRVEAAMTMPEQFDEEAADSTEQLRPMSFIQGTPMLSPELTPANPYPNLPQSMSSGDGFTPLTSPAIGPHRNSQMDYISFTNGQGFSALPMQFQQAHQIQQQQLQNFHAQQQQQFLSSDIQQQQQQVHQGIGTKHARDVANGQRPGLKRRPTVEHSAANGVGSRTAASTPVTAATVAAAANATANIVGGSGPIRLMSKSSPALSPLTSTPLAQAGVRKPVVSASASRTSRPSSLVPAPASPMGMHFSGGNHRITPSPIMTSTINGTPQPQSQPSPSPHLVGGMNQLSMMPASPAMFSLPASSMMPPPMTLPQQQTQSHIQTHRQLQISQPVHMQQQQQQYQLSIHPPQQLQQQQHNHFAPIGSMLRPAGSAAPLAPATIASAPMPIAATTTPTMGASVDTTMGQSQNTASPSLTGTLTPKFALAPVTPASLMKLSGAGSGSESTPTSSPKSTFNNINTNTALAPTNSNNMGNPSSSSPSATALTATTTAKSTRSIAAKSTEKSKAPAGGSGSSSRSSSGGSKRSGGGSSKNKGSTNAGVLAPRTPGTTATTVISAMPAGGFATLISPALKPTLMPQPPLHHRGSLTGQQILVSTSRGQSLLVSPSLKPWLPGVSTTEAMARLASKSNYQNILDGDHTALGLSYNTDLHSGIELRRTSHKAAEQKRRDSLKHCFDDLRHMIPNIVDKAPSKVFLLKKSFDYICSLKAEMAQRDLTIARMQAQQEYFQQACRQWFESGAAAAGGGGVPDMEGWKMSEEMLDQATRRELEVAQMAAEIAEQSAVAVEAARIGNQPGGGGSGGNKDGRKAAIGVASTQANGSTSSSSTSQQQRQNASSKDGSDDDEDDDSTPTASRRSSTIAANMMSSSSSMAPSSTSSSASSTSTSTPTIHPLSGASPLDIQMTSAFTSTSNSSSSISAAQKQRTHSRSSRSDDEDEEDDDEDDDDDDDDEEDYDGDQEMRSAL</sequence>
<feature type="compositionally biased region" description="Polar residues" evidence="3">
    <location>
        <begin position="99"/>
        <end position="110"/>
    </location>
</feature>
<dbReference type="GO" id="GO:0003677">
    <property type="term" value="F:DNA binding"/>
    <property type="evidence" value="ECO:0007669"/>
    <property type="project" value="UniProtKB-KW"/>
</dbReference>
<feature type="compositionally biased region" description="Low complexity" evidence="3">
    <location>
        <begin position="1164"/>
        <end position="1180"/>
    </location>
</feature>
<feature type="compositionally biased region" description="Low complexity" evidence="3">
    <location>
        <begin position="737"/>
        <end position="761"/>
    </location>
</feature>
<dbReference type="Gene3D" id="4.10.280.10">
    <property type="entry name" value="Helix-loop-helix DNA-binding domain"/>
    <property type="match status" value="1"/>
</dbReference>
<feature type="compositionally biased region" description="Low complexity" evidence="3">
    <location>
        <begin position="146"/>
        <end position="165"/>
    </location>
</feature>
<dbReference type="AlphaFoldDB" id="A0A9P6EX89"/>
<dbReference type="Proteomes" id="UP000723463">
    <property type="component" value="Unassembled WGS sequence"/>
</dbReference>
<feature type="compositionally biased region" description="Acidic residues" evidence="3">
    <location>
        <begin position="1193"/>
        <end position="1217"/>
    </location>
</feature>
<dbReference type="PANTHER" id="PTHR10328:SF15">
    <property type="entry name" value="BHLH TRANSCRIPTION FACTOR"/>
    <property type="match status" value="1"/>
</dbReference>
<evidence type="ECO:0000256" key="1">
    <source>
        <dbReference type="ARBA" id="ARBA00023125"/>
    </source>
</evidence>
<feature type="compositionally biased region" description="Low complexity" evidence="3">
    <location>
        <begin position="1117"/>
        <end position="1150"/>
    </location>
</feature>
<keyword evidence="6" id="KW-1185">Reference proteome</keyword>
<evidence type="ECO:0000256" key="3">
    <source>
        <dbReference type="SAM" id="MobiDB-lite"/>
    </source>
</evidence>
<dbReference type="GO" id="GO:0090575">
    <property type="term" value="C:RNA polymerase II transcription regulator complex"/>
    <property type="evidence" value="ECO:0007669"/>
    <property type="project" value="TreeGrafter"/>
</dbReference>
<accession>A0A9P6EX89</accession>
<evidence type="ECO:0000313" key="6">
    <source>
        <dbReference type="Proteomes" id="UP000723463"/>
    </source>
</evidence>
<feature type="region of interest" description="Disordered" evidence="3">
    <location>
        <begin position="653"/>
        <end position="680"/>
    </location>
</feature>
<keyword evidence="1" id="KW-0238">DNA-binding</keyword>
<feature type="compositionally biased region" description="Polar residues" evidence="3">
    <location>
        <begin position="661"/>
        <end position="680"/>
    </location>
</feature>
<gene>
    <name evidence="5" type="ORF">EC957_008881</name>
</gene>
<dbReference type="GO" id="GO:0046983">
    <property type="term" value="F:protein dimerization activity"/>
    <property type="evidence" value="ECO:0007669"/>
    <property type="project" value="InterPro"/>
</dbReference>
<feature type="compositionally biased region" description="Polar residues" evidence="3">
    <location>
        <begin position="126"/>
        <end position="138"/>
    </location>
</feature>
<reference evidence="5" key="1">
    <citation type="journal article" date="2020" name="Fungal Divers.">
        <title>Resolving the Mortierellaceae phylogeny through synthesis of multi-gene phylogenetics and phylogenomics.</title>
        <authorList>
            <person name="Vandepol N."/>
            <person name="Liber J."/>
            <person name="Desiro A."/>
            <person name="Na H."/>
            <person name="Kennedy M."/>
            <person name="Barry K."/>
            <person name="Grigoriev I.V."/>
            <person name="Miller A.N."/>
            <person name="O'Donnell K."/>
            <person name="Stajich J.E."/>
            <person name="Bonito G."/>
        </authorList>
    </citation>
    <scope>NUCLEOTIDE SEQUENCE</scope>
    <source>
        <strain evidence="5">NRRL 2591</strain>
    </source>
</reference>
<proteinExistence type="predicted"/>
<dbReference type="InterPro" id="IPR036638">
    <property type="entry name" value="HLH_DNA-bd_sf"/>
</dbReference>
<organism evidence="5 6">
    <name type="scientific">Mortierella hygrophila</name>
    <dbReference type="NCBI Taxonomy" id="979708"/>
    <lineage>
        <taxon>Eukaryota</taxon>
        <taxon>Fungi</taxon>
        <taxon>Fungi incertae sedis</taxon>
        <taxon>Mucoromycota</taxon>
        <taxon>Mortierellomycotina</taxon>
        <taxon>Mortierellomycetes</taxon>
        <taxon>Mortierellales</taxon>
        <taxon>Mortierellaceae</taxon>
        <taxon>Mortierella</taxon>
    </lineage>
</organism>
<feature type="compositionally biased region" description="Low complexity" evidence="3">
    <location>
        <begin position="775"/>
        <end position="784"/>
    </location>
</feature>
<feature type="compositionally biased region" description="Low complexity" evidence="3">
    <location>
        <begin position="58"/>
        <end position="95"/>
    </location>
</feature>
<dbReference type="SUPFAM" id="SSF47459">
    <property type="entry name" value="HLH, helix-loop-helix DNA-binding domain"/>
    <property type="match status" value="1"/>
</dbReference>
<dbReference type="PROSITE" id="PS50888">
    <property type="entry name" value="BHLH"/>
    <property type="match status" value="1"/>
</dbReference>
<feature type="region of interest" description="Disordered" evidence="3">
    <location>
        <begin position="206"/>
        <end position="226"/>
    </location>
</feature>
<evidence type="ECO:0000259" key="4">
    <source>
        <dbReference type="PROSITE" id="PS50888"/>
    </source>
</evidence>
<dbReference type="PANTHER" id="PTHR10328">
    <property type="entry name" value="PROTEIN MAX MYC-ASSOCIATED FACTOR X"/>
    <property type="match status" value="1"/>
</dbReference>
<dbReference type="EMBL" id="JAAAXW010000466">
    <property type="protein sequence ID" value="KAF9537080.1"/>
    <property type="molecule type" value="Genomic_DNA"/>
</dbReference>
<dbReference type="CDD" id="cd11405">
    <property type="entry name" value="bHLHzip_MLXIP_like"/>
    <property type="match status" value="1"/>
</dbReference>
<feature type="region of interest" description="Disordered" evidence="3">
    <location>
        <begin position="697"/>
        <end position="808"/>
    </location>
</feature>
<feature type="compositionally biased region" description="Low complexity" evidence="3">
    <location>
        <begin position="206"/>
        <end position="216"/>
    </location>
</feature>
<feature type="region of interest" description="Disordered" evidence="3">
    <location>
        <begin position="397"/>
        <end position="428"/>
    </location>
</feature>
<dbReference type="GO" id="GO:0003700">
    <property type="term" value="F:DNA-binding transcription factor activity"/>
    <property type="evidence" value="ECO:0007669"/>
    <property type="project" value="TreeGrafter"/>
</dbReference>
<protein>
    <recommendedName>
        <fullName evidence="4">BHLH domain-containing protein</fullName>
    </recommendedName>
</protein>
<feature type="compositionally biased region" description="Low complexity" evidence="3">
    <location>
        <begin position="1074"/>
        <end position="1098"/>
    </location>
</feature>